<proteinExistence type="predicted"/>
<keyword evidence="3" id="KW-0804">Transcription</keyword>
<dbReference type="Proteomes" id="UP000823842">
    <property type="component" value="Unassembled WGS sequence"/>
</dbReference>
<dbReference type="GO" id="GO:0003700">
    <property type="term" value="F:DNA-binding transcription factor activity"/>
    <property type="evidence" value="ECO:0007669"/>
    <property type="project" value="InterPro"/>
</dbReference>
<reference evidence="5" key="1">
    <citation type="journal article" date="2021" name="PeerJ">
        <title>Extensive microbial diversity within the chicken gut microbiome revealed by metagenomics and culture.</title>
        <authorList>
            <person name="Gilroy R."/>
            <person name="Ravi A."/>
            <person name="Getino M."/>
            <person name="Pursley I."/>
            <person name="Horton D.L."/>
            <person name="Alikhan N.F."/>
            <person name="Baker D."/>
            <person name="Gharbi K."/>
            <person name="Hall N."/>
            <person name="Watson M."/>
            <person name="Adriaenssens E.M."/>
            <person name="Foster-Nyarko E."/>
            <person name="Jarju S."/>
            <person name="Secka A."/>
            <person name="Antonio M."/>
            <person name="Oren A."/>
            <person name="Chaudhuri R.R."/>
            <person name="La Ragione R."/>
            <person name="Hildebrand F."/>
            <person name="Pallen M.J."/>
        </authorList>
    </citation>
    <scope>NUCLEOTIDE SEQUENCE</scope>
    <source>
        <strain evidence="5">ChiSjej1B19-5720</strain>
    </source>
</reference>
<dbReference type="Gene3D" id="1.10.10.60">
    <property type="entry name" value="Homeodomain-like"/>
    <property type="match status" value="2"/>
</dbReference>
<dbReference type="SMART" id="SM00342">
    <property type="entry name" value="HTH_ARAC"/>
    <property type="match status" value="1"/>
</dbReference>
<dbReference type="PRINTS" id="PR00032">
    <property type="entry name" value="HTHARAC"/>
</dbReference>
<evidence type="ECO:0000259" key="4">
    <source>
        <dbReference type="PROSITE" id="PS01124"/>
    </source>
</evidence>
<dbReference type="InterPro" id="IPR013096">
    <property type="entry name" value="Cupin_2"/>
</dbReference>
<comment type="caution">
    <text evidence="5">The sequence shown here is derived from an EMBL/GenBank/DDBJ whole genome shotgun (WGS) entry which is preliminary data.</text>
</comment>
<dbReference type="InterPro" id="IPR014710">
    <property type="entry name" value="RmlC-like_jellyroll"/>
</dbReference>
<dbReference type="Pfam" id="PF07883">
    <property type="entry name" value="Cupin_2"/>
    <property type="match status" value="1"/>
</dbReference>
<evidence type="ECO:0000313" key="5">
    <source>
        <dbReference type="EMBL" id="HJB28774.1"/>
    </source>
</evidence>
<dbReference type="CDD" id="cd02208">
    <property type="entry name" value="cupin_RmlC-like"/>
    <property type="match status" value="1"/>
</dbReference>
<evidence type="ECO:0000256" key="2">
    <source>
        <dbReference type="ARBA" id="ARBA00023125"/>
    </source>
</evidence>
<gene>
    <name evidence="5" type="ORF">IAA06_08265</name>
</gene>
<dbReference type="SUPFAM" id="SSF51182">
    <property type="entry name" value="RmlC-like cupins"/>
    <property type="match status" value="1"/>
</dbReference>
<dbReference type="InterPro" id="IPR011051">
    <property type="entry name" value="RmlC_Cupin_sf"/>
</dbReference>
<name>A0A9D2LT59_9FIRM</name>
<evidence type="ECO:0000313" key="6">
    <source>
        <dbReference type="Proteomes" id="UP000823842"/>
    </source>
</evidence>
<dbReference type="EMBL" id="DWYZ01000157">
    <property type="protein sequence ID" value="HJB28774.1"/>
    <property type="molecule type" value="Genomic_DNA"/>
</dbReference>
<protein>
    <submittedName>
        <fullName evidence="5">AraC family transcriptional regulator</fullName>
    </submittedName>
</protein>
<keyword evidence="2" id="KW-0238">DNA-binding</keyword>
<dbReference type="InterPro" id="IPR018060">
    <property type="entry name" value="HTH_AraC"/>
</dbReference>
<dbReference type="PROSITE" id="PS00041">
    <property type="entry name" value="HTH_ARAC_FAMILY_1"/>
    <property type="match status" value="1"/>
</dbReference>
<dbReference type="Gene3D" id="2.60.120.10">
    <property type="entry name" value="Jelly Rolls"/>
    <property type="match status" value="1"/>
</dbReference>
<dbReference type="InterPro" id="IPR009057">
    <property type="entry name" value="Homeodomain-like_sf"/>
</dbReference>
<dbReference type="PANTHER" id="PTHR43280">
    <property type="entry name" value="ARAC-FAMILY TRANSCRIPTIONAL REGULATOR"/>
    <property type="match status" value="1"/>
</dbReference>
<reference evidence="5" key="2">
    <citation type="submission" date="2021-04" db="EMBL/GenBank/DDBJ databases">
        <authorList>
            <person name="Gilroy R."/>
        </authorList>
    </citation>
    <scope>NUCLEOTIDE SEQUENCE</scope>
    <source>
        <strain evidence="5">ChiSjej1B19-5720</strain>
    </source>
</reference>
<dbReference type="AlphaFoldDB" id="A0A9D2LT59"/>
<dbReference type="InterPro" id="IPR018062">
    <property type="entry name" value="HTH_AraC-typ_CS"/>
</dbReference>
<dbReference type="SUPFAM" id="SSF46689">
    <property type="entry name" value="Homeodomain-like"/>
    <property type="match status" value="2"/>
</dbReference>
<dbReference type="InterPro" id="IPR020449">
    <property type="entry name" value="Tscrpt_reg_AraC-type_HTH"/>
</dbReference>
<accession>A0A9D2LT59</accession>
<dbReference type="PANTHER" id="PTHR43280:SF28">
    <property type="entry name" value="HTH-TYPE TRANSCRIPTIONAL ACTIVATOR RHAS"/>
    <property type="match status" value="1"/>
</dbReference>
<evidence type="ECO:0000256" key="3">
    <source>
        <dbReference type="ARBA" id="ARBA00023163"/>
    </source>
</evidence>
<dbReference type="PROSITE" id="PS01124">
    <property type="entry name" value="HTH_ARAC_FAMILY_2"/>
    <property type="match status" value="1"/>
</dbReference>
<keyword evidence="1" id="KW-0805">Transcription regulation</keyword>
<evidence type="ECO:0000256" key="1">
    <source>
        <dbReference type="ARBA" id="ARBA00023015"/>
    </source>
</evidence>
<feature type="domain" description="HTH araC/xylS-type" evidence="4">
    <location>
        <begin position="192"/>
        <end position="290"/>
    </location>
</feature>
<sequence length="298" mass="34378">MDSSIPVHSHNPYHGENFPLLVLDVKHKTCFPSNEGFLLPHWHEEVQFVYVLDGEVHLKVYQEEINLKKGDCVFLNCMVLHHITGKSDCHYHSYIIPPKMLSFFPGSAMEADVETILNNPSFTHFLLLEAKPENAKCLKFLNELDSLYFEKFSLSHREYRISVKLAEVWLEFLTLLPPMPSSLPSRGYARIRSLLAFIHTNFSHPISARDIAASAHISQTECVRCFQAFLGESPYQYLMKYRLHASAALLASTERSITEIALDVGFRSSSSYIRYFKEVYGMTPLKYRMQSKKRPESY</sequence>
<organism evidence="5 6">
    <name type="scientific">Candidatus Blautia faecavium</name>
    <dbReference type="NCBI Taxonomy" id="2838487"/>
    <lineage>
        <taxon>Bacteria</taxon>
        <taxon>Bacillati</taxon>
        <taxon>Bacillota</taxon>
        <taxon>Clostridia</taxon>
        <taxon>Lachnospirales</taxon>
        <taxon>Lachnospiraceae</taxon>
        <taxon>Blautia</taxon>
    </lineage>
</organism>
<dbReference type="GO" id="GO:0043565">
    <property type="term" value="F:sequence-specific DNA binding"/>
    <property type="evidence" value="ECO:0007669"/>
    <property type="project" value="InterPro"/>
</dbReference>
<dbReference type="Pfam" id="PF12833">
    <property type="entry name" value="HTH_18"/>
    <property type="match status" value="1"/>
</dbReference>